<evidence type="ECO:0000256" key="3">
    <source>
        <dbReference type="ARBA" id="ARBA00023163"/>
    </source>
</evidence>
<dbReference type="OrthoDB" id="9780824at2"/>
<evidence type="ECO:0000256" key="4">
    <source>
        <dbReference type="PROSITE-ProRule" id="PRU00335"/>
    </source>
</evidence>
<dbReference type="Pfam" id="PF00440">
    <property type="entry name" value="TetR_N"/>
    <property type="match status" value="1"/>
</dbReference>
<protein>
    <submittedName>
        <fullName evidence="6">TetR/AcrR family transcriptional regulator</fullName>
    </submittedName>
</protein>
<evidence type="ECO:0000256" key="2">
    <source>
        <dbReference type="ARBA" id="ARBA00023125"/>
    </source>
</evidence>
<proteinExistence type="predicted"/>
<dbReference type="SUPFAM" id="SSF46689">
    <property type="entry name" value="Homeodomain-like"/>
    <property type="match status" value="1"/>
</dbReference>
<dbReference type="Proteomes" id="UP000530514">
    <property type="component" value="Unassembled WGS sequence"/>
</dbReference>
<dbReference type="RefSeq" id="WP_033101605.1">
    <property type="nucleotide sequence ID" value="NZ_JACEIP010000031.1"/>
</dbReference>
<keyword evidence="2 4" id="KW-0238">DNA-binding</keyword>
<dbReference type="FunFam" id="1.10.10.60:FF:000141">
    <property type="entry name" value="TetR family transcriptional regulator"/>
    <property type="match status" value="1"/>
</dbReference>
<dbReference type="PANTHER" id="PTHR30055:SF234">
    <property type="entry name" value="HTH-TYPE TRANSCRIPTIONAL REGULATOR BETI"/>
    <property type="match status" value="1"/>
</dbReference>
<keyword evidence="7" id="KW-1185">Reference proteome</keyword>
<dbReference type="Gene3D" id="1.10.10.60">
    <property type="entry name" value="Homeodomain-like"/>
    <property type="match status" value="1"/>
</dbReference>
<dbReference type="AlphaFoldDB" id="A0A7W1XCP6"/>
<organism evidence="6 7">
    <name type="scientific">Thermoactinomyces daqus</name>
    <dbReference type="NCBI Taxonomy" id="1329516"/>
    <lineage>
        <taxon>Bacteria</taxon>
        <taxon>Bacillati</taxon>
        <taxon>Bacillota</taxon>
        <taxon>Bacilli</taxon>
        <taxon>Bacillales</taxon>
        <taxon>Thermoactinomycetaceae</taxon>
        <taxon>Thermoactinomyces</taxon>
    </lineage>
</organism>
<dbReference type="GO" id="GO:0003700">
    <property type="term" value="F:DNA-binding transcription factor activity"/>
    <property type="evidence" value="ECO:0007669"/>
    <property type="project" value="TreeGrafter"/>
</dbReference>
<dbReference type="PROSITE" id="PS50977">
    <property type="entry name" value="HTH_TETR_2"/>
    <property type="match status" value="1"/>
</dbReference>
<dbReference type="SUPFAM" id="SSF48498">
    <property type="entry name" value="Tetracyclin repressor-like, C-terminal domain"/>
    <property type="match status" value="1"/>
</dbReference>
<evidence type="ECO:0000313" key="7">
    <source>
        <dbReference type="Proteomes" id="UP000530514"/>
    </source>
</evidence>
<sequence>MRHEKVDMIFQAAVEVFAESGFDQAKMDDIAQVAGVAKGTIYYHFKSKEEMFIGLMNEGMQKLIDCARRNVDLHESPTEQLKALIASHVQFFVQNSKLAKLLINEAFGTKERQRQFRLKVRDYLGLIEAVLIRGMECGEFFISQPQEVANSIFGSASFVVLQKIYSLDELTEQEIEEASPVMISTLHQILLGSITKSSQY</sequence>
<dbReference type="Gene3D" id="1.10.357.10">
    <property type="entry name" value="Tetracycline Repressor, domain 2"/>
    <property type="match status" value="1"/>
</dbReference>
<dbReference type="PANTHER" id="PTHR30055">
    <property type="entry name" value="HTH-TYPE TRANSCRIPTIONAL REGULATOR RUTR"/>
    <property type="match status" value="1"/>
</dbReference>
<evidence type="ECO:0000259" key="5">
    <source>
        <dbReference type="PROSITE" id="PS50977"/>
    </source>
</evidence>
<feature type="domain" description="HTH tetR-type" evidence="5">
    <location>
        <begin position="3"/>
        <end position="63"/>
    </location>
</feature>
<keyword evidence="1" id="KW-0805">Transcription regulation</keyword>
<feature type="DNA-binding region" description="H-T-H motif" evidence="4">
    <location>
        <begin position="26"/>
        <end position="45"/>
    </location>
</feature>
<dbReference type="GO" id="GO:0045892">
    <property type="term" value="P:negative regulation of DNA-templated transcription"/>
    <property type="evidence" value="ECO:0007669"/>
    <property type="project" value="UniProtKB-ARBA"/>
</dbReference>
<dbReference type="InterPro" id="IPR001647">
    <property type="entry name" value="HTH_TetR"/>
</dbReference>
<evidence type="ECO:0000256" key="1">
    <source>
        <dbReference type="ARBA" id="ARBA00023015"/>
    </source>
</evidence>
<dbReference type="Pfam" id="PF17932">
    <property type="entry name" value="TetR_C_24"/>
    <property type="match status" value="1"/>
</dbReference>
<name>A0A7W1XCP6_9BACL</name>
<dbReference type="InterPro" id="IPR050109">
    <property type="entry name" value="HTH-type_TetR-like_transc_reg"/>
</dbReference>
<dbReference type="PRINTS" id="PR00455">
    <property type="entry name" value="HTHTETR"/>
</dbReference>
<dbReference type="InterPro" id="IPR041490">
    <property type="entry name" value="KstR2_TetR_C"/>
</dbReference>
<dbReference type="GO" id="GO:0000976">
    <property type="term" value="F:transcription cis-regulatory region binding"/>
    <property type="evidence" value="ECO:0007669"/>
    <property type="project" value="TreeGrafter"/>
</dbReference>
<accession>A0A7W1XCP6</accession>
<dbReference type="InterPro" id="IPR036271">
    <property type="entry name" value="Tet_transcr_reg_TetR-rel_C_sf"/>
</dbReference>
<dbReference type="EMBL" id="JACEIP010000031">
    <property type="protein sequence ID" value="MBA4544203.1"/>
    <property type="molecule type" value="Genomic_DNA"/>
</dbReference>
<dbReference type="InterPro" id="IPR009057">
    <property type="entry name" value="Homeodomain-like_sf"/>
</dbReference>
<reference evidence="6 7" key="1">
    <citation type="submission" date="2020-07" db="EMBL/GenBank/DDBJ databases">
        <authorList>
            <person name="Feng H."/>
        </authorList>
    </citation>
    <scope>NUCLEOTIDE SEQUENCE [LARGE SCALE GENOMIC DNA]</scope>
    <source>
        <strain evidence="7">s-11</strain>
    </source>
</reference>
<evidence type="ECO:0000313" key="6">
    <source>
        <dbReference type="EMBL" id="MBA4544203.1"/>
    </source>
</evidence>
<keyword evidence="3" id="KW-0804">Transcription</keyword>
<gene>
    <name evidence="6" type="ORF">H1164_15180</name>
</gene>
<comment type="caution">
    <text evidence="6">The sequence shown here is derived from an EMBL/GenBank/DDBJ whole genome shotgun (WGS) entry which is preliminary data.</text>
</comment>